<dbReference type="InterPro" id="IPR041577">
    <property type="entry name" value="RT_RNaseH_2"/>
</dbReference>
<dbReference type="OrthoDB" id="104327at2759"/>
<dbReference type="InterPro" id="IPR051320">
    <property type="entry name" value="Viral_Replic_Matur_Polypro"/>
</dbReference>
<dbReference type="Proteomes" id="UP000241890">
    <property type="component" value="Unassembled WGS sequence"/>
</dbReference>
<organism evidence="2 3">
    <name type="scientific">Hondaea fermentalgiana</name>
    <dbReference type="NCBI Taxonomy" id="2315210"/>
    <lineage>
        <taxon>Eukaryota</taxon>
        <taxon>Sar</taxon>
        <taxon>Stramenopiles</taxon>
        <taxon>Bigyra</taxon>
        <taxon>Labyrinthulomycetes</taxon>
        <taxon>Thraustochytrida</taxon>
        <taxon>Thraustochytriidae</taxon>
        <taxon>Hondaea</taxon>
    </lineage>
</organism>
<comment type="caution">
    <text evidence="2">The sequence shown here is derived from an EMBL/GenBank/DDBJ whole genome shotgun (WGS) entry which is preliminary data.</text>
</comment>
<reference evidence="2 3" key="1">
    <citation type="submission" date="2017-12" db="EMBL/GenBank/DDBJ databases">
        <title>Sequencing, de novo assembly and annotation of complete genome of a new Thraustochytrid species, strain FCC1311.</title>
        <authorList>
            <person name="Sedici K."/>
            <person name="Godart F."/>
            <person name="Aiese Cigliano R."/>
            <person name="Sanseverino W."/>
            <person name="Barakat M."/>
            <person name="Ortet P."/>
            <person name="Marechal E."/>
            <person name="Cagnac O."/>
            <person name="Amato A."/>
        </authorList>
    </citation>
    <scope>NUCLEOTIDE SEQUENCE [LARGE SCALE GENOMIC DNA]</scope>
</reference>
<dbReference type="SUPFAM" id="SSF56672">
    <property type="entry name" value="DNA/RNA polymerases"/>
    <property type="match status" value="1"/>
</dbReference>
<dbReference type="AlphaFoldDB" id="A0A2R5FKZ6"/>
<dbReference type="PANTHER" id="PTHR33064:SF37">
    <property type="entry name" value="RIBONUCLEASE H"/>
    <property type="match status" value="1"/>
</dbReference>
<feature type="domain" description="Reverse transcriptase/retrotransposon-derived protein RNase H-like" evidence="1">
    <location>
        <begin position="105"/>
        <end position="208"/>
    </location>
</feature>
<dbReference type="InterPro" id="IPR043128">
    <property type="entry name" value="Rev_trsase/Diguanyl_cyclase"/>
</dbReference>
<sequence>MERHIYLSPSKFVAYTKRLPYLGRILTPQGVLPDPDRLKTIRDLRKPADAGALMTYIGMLQFLHQHLPDLSRVMAPLQALKTEALRPQASKKKLHAQKVPLSDLWKPEHDVAFTACQQLIANAVTLERPADDDQVLLFVDASNVGWSAFFAACSPSELDRPPNERNLRPLSFEGGLWSSTEARYATPRQESLALLRGLRRRLDLVYRKTMLLAYTDHANLARLAKQVRSPTESTLTVSIITRMALVLSAMPILITHIAGARNQVADYLSRAIGPDTTARLAQIKAGFDINDGGGIVAAEDERAQRMVGNKAYSYGRNFRPAELDTRDILPDGARRRRVTPAV</sequence>
<proteinExistence type="predicted"/>
<dbReference type="InterPro" id="IPR043502">
    <property type="entry name" value="DNA/RNA_pol_sf"/>
</dbReference>
<dbReference type="Pfam" id="PF17919">
    <property type="entry name" value="RT_RNaseH_2"/>
    <property type="match status" value="1"/>
</dbReference>
<feature type="non-terminal residue" evidence="2">
    <location>
        <position position="342"/>
    </location>
</feature>
<gene>
    <name evidence="2" type="ORF">FCC1311_117992</name>
</gene>
<dbReference type="InParanoid" id="A0A2R5FKZ6"/>
<dbReference type="EMBL" id="BEYU01001880">
    <property type="protein sequence ID" value="GBG16324.1"/>
    <property type="molecule type" value="Genomic_DNA"/>
</dbReference>
<evidence type="ECO:0000313" key="2">
    <source>
        <dbReference type="EMBL" id="GBG16324.1"/>
    </source>
</evidence>
<evidence type="ECO:0000313" key="3">
    <source>
        <dbReference type="Proteomes" id="UP000241890"/>
    </source>
</evidence>
<accession>A0A2R5FKZ6</accession>
<protein>
    <submittedName>
        <fullName evidence="2">Transposon Tf2-6 polyprotein</fullName>
    </submittedName>
</protein>
<keyword evidence="3" id="KW-1185">Reference proteome</keyword>
<dbReference type="PANTHER" id="PTHR33064">
    <property type="entry name" value="POL PROTEIN"/>
    <property type="match status" value="1"/>
</dbReference>
<dbReference type="Gene3D" id="3.30.70.270">
    <property type="match status" value="1"/>
</dbReference>
<evidence type="ECO:0000259" key="1">
    <source>
        <dbReference type="Pfam" id="PF17919"/>
    </source>
</evidence>
<name>A0A2R5FKZ6_9STRA</name>